<accession>A0A8E2I461</accession>
<dbReference type="AlphaFoldDB" id="A0A8E2I461"/>
<dbReference type="RefSeq" id="WP_078111451.1">
    <property type="nucleotide sequence ID" value="NZ_CP065424.1"/>
</dbReference>
<dbReference type="Pfam" id="PF17326">
    <property type="entry name" value="DUF5365"/>
    <property type="match status" value="1"/>
</dbReference>
<dbReference type="Proteomes" id="UP000189761">
    <property type="component" value="Unassembled WGS sequence"/>
</dbReference>
<proteinExistence type="predicted"/>
<evidence type="ECO:0000313" key="2">
    <source>
        <dbReference type="Proteomes" id="UP000189761"/>
    </source>
</evidence>
<organism evidence="1 2">
    <name type="scientific">Heyndrickxia oleronia</name>
    <dbReference type="NCBI Taxonomy" id="38875"/>
    <lineage>
        <taxon>Bacteria</taxon>
        <taxon>Bacillati</taxon>
        <taxon>Bacillota</taxon>
        <taxon>Bacilli</taxon>
        <taxon>Bacillales</taxon>
        <taxon>Bacillaceae</taxon>
        <taxon>Heyndrickxia</taxon>
    </lineage>
</organism>
<keyword evidence="2" id="KW-1185">Reference proteome</keyword>
<name>A0A8E2I461_9BACI</name>
<sequence>MKVLYASTEEQEKKIVELINQLYTQIFPFYYEDEEIAEFKKMGVLHIEQLHFENFNTLKDAFQVIASLQTIITILEEKMQKPLHHYYGKLFNRNIDLLETYDIFFPFNYSIFNRKDKILFDSFSIYKKAANEILI</sequence>
<dbReference type="EMBL" id="MTLA01000468">
    <property type="protein sequence ID" value="OOP65745.1"/>
    <property type="molecule type" value="Genomic_DNA"/>
</dbReference>
<reference evidence="1 2" key="1">
    <citation type="submission" date="2017-01" db="EMBL/GenBank/DDBJ databases">
        <title>Draft genome sequence of Bacillus oleronius.</title>
        <authorList>
            <person name="Allam M."/>
        </authorList>
    </citation>
    <scope>NUCLEOTIDE SEQUENCE [LARGE SCALE GENOMIC DNA]</scope>
    <source>
        <strain evidence="1 2">DSM 9356</strain>
    </source>
</reference>
<comment type="caution">
    <text evidence="1">The sequence shown here is derived from an EMBL/GenBank/DDBJ whole genome shotgun (WGS) entry which is preliminary data.</text>
</comment>
<gene>
    <name evidence="1" type="ORF">BWZ43_24620</name>
</gene>
<protein>
    <submittedName>
        <fullName evidence="1">Uncharacterized protein</fullName>
    </submittedName>
</protein>
<dbReference type="InterPro" id="IPR020355">
    <property type="entry name" value="Uncharacterised_YhcU"/>
</dbReference>
<evidence type="ECO:0000313" key="1">
    <source>
        <dbReference type="EMBL" id="OOP65745.1"/>
    </source>
</evidence>